<dbReference type="Proteomes" id="UP000046392">
    <property type="component" value="Unplaced"/>
</dbReference>
<name>A0A0N5CEM6_STREA</name>
<feature type="transmembrane region" description="Helical" evidence="1">
    <location>
        <begin position="107"/>
        <end position="128"/>
    </location>
</feature>
<accession>A0A0N5CEM6</accession>
<proteinExistence type="predicted"/>
<reference evidence="3" key="1">
    <citation type="submission" date="2017-02" db="UniProtKB">
        <authorList>
            <consortium name="WormBaseParasite"/>
        </authorList>
    </citation>
    <scope>IDENTIFICATION</scope>
</reference>
<keyword evidence="1" id="KW-0472">Membrane</keyword>
<feature type="transmembrane region" description="Helical" evidence="1">
    <location>
        <begin position="58"/>
        <end position="79"/>
    </location>
</feature>
<sequence length="220" mass="25932">MIPIFSTDSSLDSNVSVETFETIQLNENKSSLFTKDNFPHTIVNIHQKQNTSNNEKKYYYCFIGLCMIYYIFSSCMLFLSNMRNILSLKSYTKERTDNKDYYISEEVSLFLCQIFFILFAIVVVFNIVNSCKEMLDLVGKYFKKQKFPVNEKLIKYKKYLMRVNYIYVACILTTLVITLLNRSPLLLYAEICYVKTVTIGLVVNYMLICSLFFENYENKN</sequence>
<keyword evidence="1" id="KW-1133">Transmembrane helix</keyword>
<protein>
    <submittedName>
        <fullName evidence="3">DUF5658 domain-containing protein</fullName>
    </submittedName>
</protein>
<feature type="transmembrane region" description="Helical" evidence="1">
    <location>
        <begin position="193"/>
        <end position="213"/>
    </location>
</feature>
<organism evidence="2 3">
    <name type="scientific">Strongyloides papillosus</name>
    <name type="common">Intestinal threadworm</name>
    <dbReference type="NCBI Taxonomy" id="174720"/>
    <lineage>
        <taxon>Eukaryota</taxon>
        <taxon>Metazoa</taxon>
        <taxon>Ecdysozoa</taxon>
        <taxon>Nematoda</taxon>
        <taxon>Chromadorea</taxon>
        <taxon>Rhabditida</taxon>
        <taxon>Tylenchina</taxon>
        <taxon>Panagrolaimomorpha</taxon>
        <taxon>Strongyloidoidea</taxon>
        <taxon>Strongyloididae</taxon>
        <taxon>Strongyloides</taxon>
    </lineage>
</organism>
<feature type="transmembrane region" description="Helical" evidence="1">
    <location>
        <begin position="163"/>
        <end position="181"/>
    </location>
</feature>
<evidence type="ECO:0000256" key="1">
    <source>
        <dbReference type="SAM" id="Phobius"/>
    </source>
</evidence>
<keyword evidence="2" id="KW-1185">Reference proteome</keyword>
<dbReference type="WBParaSite" id="SPAL_0001631400.1">
    <property type="protein sequence ID" value="SPAL_0001631400.1"/>
    <property type="gene ID" value="SPAL_0001631400"/>
</dbReference>
<dbReference type="AlphaFoldDB" id="A0A0N5CEM6"/>
<evidence type="ECO:0000313" key="2">
    <source>
        <dbReference type="Proteomes" id="UP000046392"/>
    </source>
</evidence>
<keyword evidence="1" id="KW-0812">Transmembrane</keyword>
<evidence type="ECO:0000313" key="3">
    <source>
        <dbReference type="WBParaSite" id="SPAL_0001631400.1"/>
    </source>
</evidence>